<protein>
    <submittedName>
        <fullName evidence="8">Peptidase family M48-domain-containing protein</fullName>
    </submittedName>
</protein>
<dbReference type="PANTHER" id="PTHR22726">
    <property type="entry name" value="METALLOENDOPEPTIDASE OMA1"/>
    <property type="match status" value="1"/>
</dbReference>
<organism evidence="8 9">
    <name type="scientific">Protomyces lactucae-debilis</name>
    <dbReference type="NCBI Taxonomy" id="2754530"/>
    <lineage>
        <taxon>Eukaryota</taxon>
        <taxon>Fungi</taxon>
        <taxon>Dikarya</taxon>
        <taxon>Ascomycota</taxon>
        <taxon>Taphrinomycotina</taxon>
        <taxon>Taphrinomycetes</taxon>
        <taxon>Taphrinales</taxon>
        <taxon>Protomycetaceae</taxon>
        <taxon>Protomyces</taxon>
    </lineage>
</organism>
<gene>
    <name evidence="8" type="ORF">BCR37DRAFT_347620</name>
</gene>
<dbReference type="Proteomes" id="UP000193685">
    <property type="component" value="Unassembled WGS sequence"/>
</dbReference>
<comment type="caution">
    <text evidence="8">The sequence shown here is derived from an EMBL/GenBank/DDBJ whole genome shotgun (WGS) entry which is preliminary data.</text>
</comment>
<dbReference type="GO" id="GO:0046872">
    <property type="term" value="F:metal ion binding"/>
    <property type="evidence" value="ECO:0007669"/>
    <property type="project" value="UniProtKB-KW"/>
</dbReference>
<dbReference type="Pfam" id="PF01435">
    <property type="entry name" value="Peptidase_M48"/>
    <property type="match status" value="1"/>
</dbReference>
<evidence type="ECO:0000259" key="7">
    <source>
        <dbReference type="Pfam" id="PF01435"/>
    </source>
</evidence>
<keyword evidence="4 6" id="KW-0862">Zinc</keyword>
<reference evidence="8 9" key="1">
    <citation type="submission" date="2016-07" db="EMBL/GenBank/DDBJ databases">
        <title>Pervasive Adenine N6-methylation of Active Genes in Fungi.</title>
        <authorList>
            <consortium name="DOE Joint Genome Institute"/>
            <person name="Mondo S.J."/>
            <person name="Dannebaum R.O."/>
            <person name="Kuo R.C."/>
            <person name="Labutti K."/>
            <person name="Haridas S."/>
            <person name="Kuo A."/>
            <person name="Salamov A."/>
            <person name="Ahrendt S.R."/>
            <person name="Lipzen A."/>
            <person name="Sullivan W."/>
            <person name="Andreopoulos W.B."/>
            <person name="Clum A."/>
            <person name="Lindquist E."/>
            <person name="Daum C."/>
            <person name="Ramamoorthy G.K."/>
            <person name="Gryganskyi A."/>
            <person name="Culley D."/>
            <person name="Magnuson J.K."/>
            <person name="James T.Y."/>
            <person name="O'Malley M.A."/>
            <person name="Stajich J.E."/>
            <person name="Spatafora J.W."/>
            <person name="Visel A."/>
            <person name="Grigoriev I.V."/>
        </authorList>
    </citation>
    <scope>NUCLEOTIDE SEQUENCE [LARGE SCALE GENOMIC DNA]</scope>
    <source>
        <strain evidence="8 9">12-1054</strain>
    </source>
</reference>
<proteinExistence type="inferred from homology"/>
<dbReference type="AlphaFoldDB" id="A0A1Y2FDI4"/>
<keyword evidence="1 6" id="KW-0645">Protease</keyword>
<keyword evidence="9" id="KW-1185">Reference proteome</keyword>
<dbReference type="InterPro" id="IPR001915">
    <property type="entry name" value="Peptidase_M48"/>
</dbReference>
<evidence type="ECO:0000256" key="4">
    <source>
        <dbReference type="ARBA" id="ARBA00022833"/>
    </source>
</evidence>
<dbReference type="Gene3D" id="3.30.2010.10">
    <property type="entry name" value="Metalloproteases ('zincins'), catalytic domain"/>
    <property type="match status" value="1"/>
</dbReference>
<dbReference type="GeneID" id="63784379"/>
<evidence type="ECO:0000256" key="5">
    <source>
        <dbReference type="ARBA" id="ARBA00023049"/>
    </source>
</evidence>
<dbReference type="GO" id="GO:0004222">
    <property type="term" value="F:metalloendopeptidase activity"/>
    <property type="evidence" value="ECO:0007669"/>
    <property type="project" value="InterPro"/>
</dbReference>
<dbReference type="RefSeq" id="XP_040725103.1">
    <property type="nucleotide sequence ID" value="XM_040867780.1"/>
</dbReference>
<name>A0A1Y2FDI4_PROLT</name>
<dbReference type="OMA" id="RFNCYSE"/>
<dbReference type="GO" id="GO:0034982">
    <property type="term" value="P:mitochondrial protein processing"/>
    <property type="evidence" value="ECO:0007669"/>
    <property type="project" value="TreeGrafter"/>
</dbReference>
<comment type="cofactor">
    <cofactor evidence="6">
        <name>Zn(2+)</name>
        <dbReference type="ChEBI" id="CHEBI:29105"/>
    </cofactor>
    <text evidence="6">Binds 1 zinc ion per subunit.</text>
</comment>
<keyword evidence="3 6" id="KW-0378">Hydrolase</keyword>
<keyword evidence="2" id="KW-0479">Metal-binding</keyword>
<evidence type="ECO:0000256" key="2">
    <source>
        <dbReference type="ARBA" id="ARBA00022723"/>
    </source>
</evidence>
<dbReference type="OrthoDB" id="7464992at2759"/>
<dbReference type="GO" id="GO:0006515">
    <property type="term" value="P:protein quality control for misfolded or incompletely synthesized proteins"/>
    <property type="evidence" value="ECO:0007669"/>
    <property type="project" value="TreeGrafter"/>
</dbReference>
<dbReference type="InterPro" id="IPR051156">
    <property type="entry name" value="Mito/Outer_Membr_Metalloprot"/>
</dbReference>
<comment type="similarity">
    <text evidence="6">Belongs to the peptidase M48 family.</text>
</comment>
<evidence type="ECO:0000256" key="1">
    <source>
        <dbReference type="ARBA" id="ARBA00022670"/>
    </source>
</evidence>
<evidence type="ECO:0000256" key="3">
    <source>
        <dbReference type="ARBA" id="ARBA00022801"/>
    </source>
</evidence>
<dbReference type="EMBL" id="MCFI01000010">
    <property type="protein sequence ID" value="ORY81969.1"/>
    <property type="molecule type" value="Genomic_DNA"/>
</dbReference>
<evidence type="ECO:0000313" key="9">
    <source>
        <dbReference type="Proteomes" id="UP000193685"/>
    </source>
</evidence>
<evidence type="ECO:0000313" key="8">
    <source>
        <dbReference type="EMBL" id="ORY81969.1"/>
    </source>
</evidence>
<evidence type="ECO:0000256" key="6">
    <source>
        <dbReference type="RuleBase" id="RU003983"/>
    </source>
</evidence>
<sequence length="306" mass="33432">MLYQRFAQSVRGKNGRAVWKTPGFQYGGGVVVVGGTMYYVSHLEKVELTGRRRFMNVSARTETAAAEETYQAILQQYGNKMLPASHPHAKTVITVAKRLIQVSGLKGLDWEVHVIDSPEANAFVIPGGKIFVFSGLLPVAKTPDGLASVLGHEIGHQVARHTAEQMSMNPISQVLTLGLTLVLAQVTGSGDLAMGLGRGITTLALDNPYSRHMETEADYIGLRLMAQACYNPEEAKAVWMRMEAAAQGQVPQFLSTHPSNKSRIAYIESKMAEAKEIRASSNCRASVDSFDSGMRELQKKQGYAKF</sequence>
<feature type="domain" description="Peptidase M48" evidence="7">
    <location>
        <begin position="90"/>
        <end position="269"/>
    </location>
</feature>
<dbReference type="STRING" id="56484.A0A1Y2FDI4"/>
<dbReference type="CDD" id="cd07331">
    <property type="entry name" value="M48C_Oma1_like"/>
    <property type="match status" value="1"/>
</dbReference>
<dbReference type="PANTHER" id="PTHR22726:SF1">
    <property type="entry name" value="METALLOENDOPEPTIDASE OMA1, MITOCHONDRIAL"/>
    <property type="match status" value="1"/>
</dbReference>
<accession>A0A1Y2FDI4</accession>
<keyword evidence="5 6" id="KW-0482">Metalloprotease</keyword>
<dbReference type="GO" id="GO:0005743">
    <property type="term" value="C:mitochondrial inner membrane"/>
    <property type="evidence" value="ECO:0007669"/>
    <property type="project" value="TreeGrafter"/>
</dbReference>